<accession>A0ABX8VFU2</accession>
<name>A0ABX8VFU2_9FLAO</name>
<dbReference type="InterPro" id="IPR051199">
    <property type="entry name" value="LPS_LOS_Heptosyltrfase"/>
</dbReference>
<keyword evidence="1" id="KW-0328">Glycosyltransferase</keyword>
<keyword evidence="2" id="KW-0808">Transferase</keyword>
<dbReference type="PANTHER" id="PTHR30160:SF22">
    <property type="entry name" value="LIPOPOLYSACCHARIDE CORE BIOSYNTHESIS PROTEIN"/>
    <property type="match status" value="1"/>
</dbReference>
<organism evidence="3 4">
    <name type="scientific">Flavobacterium litorale</name>
    <dbReference type="NCBI Taxonomy" id="2856519"/>
    <lineage>
        <taxon>Bacteria</taxon>
        <taxon>Pseudomonadati</taxon>
        <taxon>Bacteroidota</taxon>
        <taxon>Flavobacteriia</taxon>
        <taxon>Flavobacteriales</taxon>
        <taxon>Flavobacteriaceae</taxon>
        <taxon>Flavobacterium</taxon>
    </lineage>
</organism>
<dbReference type="CDD" id="cd03789">
    <property type="entry name" value="GT9_LPS_heptosyltransferase"/>
    <property type="match status" value="1"/>
</dbReference>
<keyword evidence="4" id="KW-1185">Reference proteome</keyword>
<dbReference type="InterPro" id="IPR002201">
    <property type="entry name" value="Glyco_trans_9"/>
</dbReference>
<dbReference type="Proteomes" id="UP000825381">
    <property type="component" value="Chromosome"/>
</dbReference>
<evidence type="ECO:0000313" key="3">
    <source>
        <dbReference type="EMBL" id="QYJ69474.1"/>
    </source>
</evidence>
<reference evidence="3 4" key="1">
    <citation type="submission" date="2021-07" db="EMBL/GenBank/DDBJ databases">
        <title>Flavobacterium WSW3-B6 sp.nov, isolated from seaweed.</title>
        <authorList>
            <person name="Muhammad N."/>
            <person name="Ho H."/>
            <person name="Lee Y.-J."/>
            <person name="Nguyen T."/>
            <person name="Ho J."/>
            <person name="Kim S.-G."/>
        </authorList>
    </citation>
    <scope>NUCLEOTIDE SEQUENCE [LARGE SCALE GENOMIC DNA]</scope>
    <source>
        <strain evidence="3 4">WSW3-B6</strain>
    </source>
</reference>
<evidence type="ECO:0000256" key="1">
    <source>
        <dbReference type="ARBA" id="ARBA00022676"/>
    </source>
</evidence>
<protein>
    <submittedName>
        <fullName evidence="3">Glycosyltransferase family 9 protein</fullName>
    </submittedName>
</protein>
<dbReference type="Gene3D" id="3.40.50.2000">
    <property type="entry name" value="Glycogen Phosphorylase B"/>
    <property type="match status" value="2"/>
</dbReference>
<gene>
    <name evidence="3" type="ORF">K1I41_04090</name>
</gene>
<evidence type="ECO:0000256" key="2">
    <source>
        <dbReference type="ARBA" id="ARBA00022679"/>
    </source>
</evidence>
<proteinExistence type="predicted"/>
<sequence length="332" mass="37177">MGDVAMVVPVLRALTAQHKHVRVTVVSRIFFKPFFNDIPRVNFFAAEPKGRHKGFLGLLKLYKELKVLHFTGVADLHNVIRSKVITKLFELKGKRVATVNKAREQRAALVRPENKVFEPLTPVIQRYADVFAALNLPIDLTAISFPEKEELSPDILANTGDKESNNWIGIAPFAKHRSKIYPTALMQQVITTLATNPNNKLFLFGAGRSEIQKLRRFSGNNDNVIVIAGKMNLKQELQLISNLDVMLSMDSGNAHIAAMYGVNVVTLWGATHPYAGFAPFNQPQENQLVADREKYPKLPTSVYGDKKVAGYEDAMLTIKPQKVVNTVNKYLK</sequence>
<dbReference type="EMBL" id="CP080429">
    <property type="protein sequence ID" value="QYJ69474.1"/>
    <property type="molecule type" value="Genomic_DNA"/>
</dbReference>
<evidence type="ECO:0000313" key="4">
    <source>
        <dbReference type="Proteomes" id="UP000825381"/>
    </source>
</evidence>
<dbReference type="PANTHER" id="PTHR30160">
    <property type="entry name" value="TETRAACYLDISACCHARIDE 4'-KINASE-RELATED"/>
    <property type="match status" value="1"/>
</dbReference>
<dbReference type="SUPFAM" id="SSF53756">
    <property type="entry name" value="UDP-Glycosyltransferase/glycogen phosphorylase"/>
    <property type="match status" value="1"/>
</dbReference>
<dbReference type="Pfam" id="PF01075">
    <property type="entry name" value="Glyco_transf_9"/>
    <property type="match status" value="1"/>
</dbReference>